<proteinExistence type="predicted"/>
<dbReference type="Proteomes" id="UP001324634">
    <property type="component" value="Chromosome"/>
</dbReference>
<accession>A0AAX4HU29</accession>
<organism evidence="2 3">
    <name type="scientific">Peredibacter starrii</name>
    <dbReference type="NCBI Taxonomy" id="28202"/>
    <lineage>
        <taxon>Bacteria</taxon>
        <taxon>Pseudomonadati</taxon>
        <taxon>Bdellovibrionota</taxon>
        <taxon>Bacteriovoracia</taxon>
        <taxon>Bacteriovoracales</taxon>
        <taxon>Bacteriovoracaceae</taxon>
        <taxon>Peredibacter</taxon>
    </lineage>
</organism>
<reference evidence="2 3" key="1">
    <citation type="submission" date="2023-11" db="EMBL/GenBank/DDBJ databases">
        <title>Peredibacter starrii A3.12.</title>
        <authorList>
            <person name="Mitchell R.J."/>
        </authorList>
    </citation>
    <scope>NUCLEOTIDE SEQUENCE [LARGE SCALE GENOMIC DNA]</scope>
    <source>
        <strain evidence="2 3">A3.12</strain>
    </source>
</reference>
<protein>
    <submittedName>
        <fullName evidence="2">Uncharacterized protein</fullName>
    </submittedName>
</protein>
<evidence type="ECO:0000256" key="1">
    <source>
        <dbReference type="SAM" id="SignalP"/>
    </source>
</evidence>
<name>A0AAX4HU29_9BACT</name>
<feature type="chain" id="PRO_5043321041" evidence="1">
    <location>
        <begin position="20"/>
        <end position="652"/>
    </location>
</feature>
<dbReference type="EMBL" id="CP139487">
    <property type="protein sequence ID" value="WPU66906.1"/>
    <property type="molecule type" value="Genomic_DNA"/>
</dbReference>
<feature type="signal peptide" evidence="1">
    <location>
        <begin position="1"/>
        <end position="19"/>
    </location>
</feature>
<dbReference type="AlphaFoldDB" id="A0AAX4HU29"/>
<dbReference type="Gene3D" id="3.40.390.10">
    <property type="entry name" value="Collagenase (Catalytic Domain)"/>
    <property type="match status" value="1"/>
</dbReference>
<dbReference type="InterPro" id="IPR024079">
    <property type="entry name" value="MetalloPept_cat_dom_sf"/>
</dbReference>
<evidence type="ECO:0000313" key="2">
    <source>
        <dbReference type="EMBL" id="WPU66906.1"/>
    </source>
</evidence>
<dbReference type="RefSeq" id="WP_321399576.1">
    <property type="nucleotide sequence ID" value="NZ_CP139487.1"/>
</dbReference>
<dbReference type="GO" id="GO:0008237">
    <property type="term" value="F:metallopeptidase activity"/>
    <property type="evidence" value="ECO:0007669"/>
    <property type="project" value="InterPro"/>
</dbReference>
<evidence type="ECO:0000313" key="3">
    <source>
        <dbReference type="Proteomes" id="UP001324634"/>
    </source>
</evidence>
<keyword evidence="1" id="KW-0732">Signal</keyword>
<dbReference type="SUPFAM" id="SSF55486">
    <property type="entry name" value="Metalloproteases ('zincins'), catalytic domain"/>
    <property type="match status" value="1"/>
</dbReference>
<keyword evidence="3" id="KW-1185">Reference proteome</keyword>
<dbReference type="KEGG" id="psti:SOO65_09100"/>
<sequence length="652" mass="74343">MKKFLILSLMLNLSAFAHGDPNCVPNHGLDIADIQKLLEWSGAQESQIRNAPCKTKAPLPEEEMLNFIAKKSTGKSRGSVHGVQFRNESPALIEAFEDFTTAMDGFGFYKDSKNQKKIQNEYKINPECEKVLCAMEKIWGRENAIKMLYIKLKHNYNTSDLAFSNSSPFTPEEMGQVLIGLEDVPERLVPVGKPNQRLTHFKRGYTLKDYSEYTLANAVIMLFDSWGNQSADEMQYTIFHEVAHNLASRNKNMDESPEWLKLSGWIKKGDTWKAQDNACFISNYGTTNPWEDFSEVVSAYRYNAQGLKKSCPEKYAFIKDRVYQGIEYLDSKLCSPISMNKLEQVQKDVARELVQSIEDKSFSQEEVTGACRGMIQHYPVARNEVAFCGVKLHAESSKTKELINQALKKVGAEPTSANRNMVLEGLVDELLLNDPLQQEISQKMTKLNQTVSQIVEKSFEDANAFTRPLTATDYSWRLEFEKCSGALFEGKAKETLECQAKQIIAKDRSMQKWNAGQFPQYKLPEIVAESAKGQFAKAREEKLLEYVLKQPSAQEAKEIMVKDFQEQMRGHRYEVSRKVSQLNDWKKLTPEEFCAQTYGAGTTFTDYYGVKSGAPISGFQKVCTEAQSQKSRRFEFKETEWNELVKKTFDTP</sequence>
<gene>
    <name evidence="2" type="ORF">SOO65_09100</name>
</gene>